<dbReference type="OrthoDB" id="5984008at2759"/>
<evidence type="ECO:0000313" key="3">
    <source>
        <dbReference type="Proteomes" id="UP000054350"/>
    </source>
</evidence>
<reference evidence="2 3" key="1">
    <citation type="submission" date="2009-11" db="EMBL/GenBank/DDBJ databases">
        <title>Annotation of Allomyces macrogynus ATCC 38327.</title>
        <authorList>
            <consortium name="The Broad Institute Genome Sequencing Platform"/>
            <person name="Russ C."/>
            <person name="Cuomo C."/>
            <person name="Burger G."/>
            <person name="Gray M.W."/>
            <person name="Holland P.W.H."/>
            <person name="King N."/>
            <person name="Lang F.B.F."/>
            <person name="Roger A.J."/>
            <person name="Ruiz-Trillo I."/>
            <person name="Young S.K."/>
            <person name="Zeng Q."/>
            <person name="Gargeya S."/>
            <person name="Fitzgerald M."/>
            <person name="Haas B."/>
            <person name="Abouelleil A."/>
            <person name="Alvarado L."/>
            <person name="Arachchi H.M."/>
            <person name="Berlin A."/>
            <person name="Chapman S.B."/>
            <person name="Gearin G."/>
            <person name="Goldberg J."/>
            <person name="Griggs A."/>
            <person name="Gujja S."/>
            <person name="Hansen M."/>
            <person name="Heiman D."/>
            <person name="Howarth C."/>
            <person name="Larimer J."/>
            <person name="Lui A."/>
            <person name="MacDonald P.J.P."/>
            <person name="McCowen C."/>
            <person name="Montmayeur A."/>
            <person name="Murphy C."/>
            <person name="Neiman D."/>
            <person name="Pearson M."/>
            <person name="Priest M."/>
            <person name="Roberts A."/>
            <person name="Saif S."/>
            <person name="Shea T."/>
            <person name="Sisk P."/>
            <person name="Stolte C."/>
            <person name="Sykes S."/>
            <person name="Wortman J."/>
            <person name="Nusbaum C."/>
            <person name="Birren B."/>
        </authorList>
    </citation>
    <scope>NUCLEOTIDE SEQUENCE [LARGE SCALE GENOMIC DNA]</scope>
    <source>
        <strain evidence="2 3">ATCC 38327</strain>
    </source>
</reference>
<dbReference type="OMA" id="GYWLNGH"/>
<reference evidence="3" key="2">
    <citation type="submission" date="2009-11" db="EMBL/GenBank/DDBJ databases">
        <title>The Genome Sequence of Allomyces macrogynus strain ATCC 38327.</title>
        <authorList>
            <consortium name="The Broad Institute Genome Sequencing Platform"/>
            <person name="Russ C."/>
            <person name="Cuomo C."/>
            <person name="Shea T."/>
            <person name="Young S.K."/>
            <person name="Zeng Q."/>
            <person name="Koehrsen M."/>
            <person name="Haas B."/>
            <person name="Borodovsky M."/>
            <person name="Guigo R."/>
            <person name="Alvarado L."/>
            <person name="Berlin A."/>
            <person name="Borenstein D."/>
            <person name="Chen Z."/>
            <person name="Engels R."/>
            <person name="Freedman E."/>
            <person name="Gellesch M."/>
            <person name="Goldberg J."/>
            <person name="Griggs A."/>
            <person name="Gujja S."/>
            <person name="Heiman D."/>
            <person name="Hepburn T."/>
            <person name="Howarth C."/>
            <person name="Jen D."/>
            <person name="Larson L."/>
            <person name="Lewis B."/>
            <person name="Mehta T."/>
            <person name="Park D."/>
            <person name="Pearson M."/>
            <person name="Roberts A."/>
            <person name="Saif S."/>
            <person name="Shenoy N."/>
            <person name="Sisk P."/>
            <person name="Stolte C."/>
            <person name="Sykes S."/>
            <person name="Walk T."/>
            <person name="White J."/>
            <person name="Yandava C."/>
            <person name="Burger G."/>
            <person name="Gray M.W."/>
            <person name="Holland P.W.H."/>
            <person name="King N."/>
            <person name="Lang F.B.F."/>
            <person name="Roger A.J."/>
            <person name="Ruiz-Trillo I."/>
            <person name="Lander E."/>
            <person name="Nusbaum C."/>
        </authorList>
    </citation>
    <scope>NUCLEOTIDE SEQUENCE [LARGE SCALE GENOMIC DNA]</scope>
    <source>
        <strain evidence="3">ATCC 38327</strain>
    </source>
</reference>
<dbReference type="STRING" id="578462.A0A0L0S446"/>
<feature type="domain" description="SET" evidence="1">
    <location>
        <begin position="35"/>
        <end position="127"/>
    </location>
</feature>
<dbReference type="Proteomes" id="UP000054350">
    <property type="component" value="Unassembled WGS sequence"/>
</dbReference>
<dbReference type="PROSITE" id="PS50280">
    <property type="entry name" value="SET"/>
    <property type="match status" value="1"/>
</dbReference>
<proteinExistence type="predicted"/>
<dbReference type="VEuPathDB" id="FungiDB:AMAG_03049"/>
<dbReference type="PANTHER" id="PTHR12350:SF19">
    <property type="entry name" value="SET DOMAIN-CONTAINING PROTEIN"/>
    <property type="match status" value="1"/>
</dbReference>
<dbReference type="Pfam" id="PF00856">
    <property type="entry name" value="SET"/>
    <property type="match status" value="1"/>
</dbReference>
<evidence type="ECO:0000259" key="1">
    <source>
        <dbReference type="PROSITE" id="PS50280"/>
    </source>
</evidence>
<dbReference type="AlphaFoldDB" id="A0A0L0S446"/>
<dbReference type="SUPFAM" id="SSF82199">
    <property type="entry name" value="SET domain"/>
    <property type="match status" value="1"/>
</dbReference>
<dbReference type="Gene3D" id="2.170.270.10">
    <property type="entry name" value="SET domain"/>
    <property type="match status" value="1"/>
</dbReference>
<dbReference type="InterPro" id="IPR053201">
    <property type="entry name" value="Flavunoidine_N-MTase"/>
</dbReference>
<dbReference type="PANTHER" id="PTHR12350">
    <property type="entry name" value="HISTONE-LYSINE N-METHYLTRANSFERASE-RELATED"/>
    <property type="match status" value="1"/>
</dbReference>
<organism evidence="2 3">
    <name type="scientific">Allomyces macrogynus (strain ATCC 38327)</name>
    <name type="common">Allomyces javanicus var. macrogynus</name>
    <dbReference type="NCBI Taxonomy" id="578462"/>
    <lineage>
        <taxon>Eukaryota</taxon>
        <taxon>Fungi</taxon>
        <taxon>Fungi incertae sedis</taxon>
        <taxon>Blastocladiomycota</taxon>
        <taxon>Blastocladiomycetes</taxon>
        <taxon>Blastocladiales</taxon>
        <taxon>Blastocladiaceae</taxon>
        <taxon>Allomyces</taxon>
    </lineage>
</organism>
<dbReference type="InterPro" id="IPR001214">
    <property type="entry name" value="SET_dom"/>
</dbReference>
<dbReference type="InterPro" id="IPR046341">
    <property type="entry name" value="SET_dom_sf"/>
</dbReference>
<accession>A0A0L0S446</accession>
<gene>
    <name evidence="2" type="ORF">AMAG_03049</name>
</gene>
<sequence>MSTTTTASAATAELAPTVAAARNAAAYKPTHPALFKVVFGKQDFSSKLVTTRSFAKGEVVAKIEGTTFAKKRYTTVQVGKDSHIELNSDLVYMNHSCNPSASMDTDQMAVVATRDLAAGDELTFFYPSSEWDMDQPFDCWCGAPLCIKRVQGAKHIPADVLSRYWVASHIKALKDEQVKAEQAVRK</sequence>
<dbReference type="EMBL" id="GG745331">
    <property type="protein sequence ID" value="KNE57327.1"/>
    <property type="molecule type" value="Genomic_DNA"/>
</dbReference>
<dbReference type="eggNOG" id="ENOG502S11B">
    <property type="taxonomic scope" value="Eukaryota"/>
</dbReference>
<protein>
    <recommendedName>
        <fullName evidence="1">SET domain-containing protein</fullName>
    </recommendedName>
</protein>
<name>A0A0L0S446_ALLM3</name>
<evidence type="ECO:0000313" key="2">
    <source>
        <dbReference type="EMBL" id="KNE57327.1"/>
    </source>
</evidence>
<keyword evidence="3" id="KW-1185">Reference proteome</keyword>